<sequence>MHAGRRLLTAACAAGVVLAAATPAAAEPVLTKLGTLPTATNSGAYGVNNSGVAVGWMNIQNYRLAVRWAPDGSATEIDRSAIARAISDTGIVVGEKGIKAARWAPDGTATLLPSVREYCTARAVNDSGVVVGDCEDRSGRGQVAVRWNIDGTAQILPMSMDDASSAAYGINAAGAVVGEVFNPNVGVRAVRWNPDGTVTDLAYPPGAVYTIKATGINDAGQISGTATVQAPGQPYTQRSALRWAEDGSVTVLPSLTTLDSEGNAISADGTVVGSTDDAQDRGLAAKWAPDGTLTTLPTTGPSDTSGYVADAVNDNGMVVGLGNGTWAMRWTEQ</sequence>
<feature type="chain" id="PRO_5012057123" description="Extracellular repeat, HAF family" evidence="1">
    <location>
        <begin position="27"/>
        <end position="333"/>
    </location>
</feature>
<organism evidence="2 3">
    <name type="scientific">Kibdelosporangium aridum</name>
    <dbReference type="NCBI Taxonomy" id="2030"/>
    <lineage>
        <taxon>Bacteria</taxon>
        <taxon>Bacillati</taxon>
        <taxon>Actinomycetota</taxon>
        <taxon>Actinomycetes</taxon>
        <taxon>Pseudonocardiales</taxon>
        <taxon>Pseudonocardiaceae</taxon>
        <taxon>Kibdelosporangium</taxon>
    </lineage>
</organism>
<evidence type="ECO:0008006" key="4">
    <source>
        <dbReference type="Google" id="ProtNLM"/>
    </source>
</evidence>
<dbReference type="RefSeq" id="WP_143446278.1">
    <property type="nucleotide sequence ID" value="NZ_FWXV01000002.1"/>
</dbReference>
<feature type="signal peptide" evidence="1">
    <location>
        <begin position="1"/>
        <end position="26"/>
    </location>
</feature>
<protein>
    <recommendedName>
        <fullName evidence="4">Extracellular repeat, HAF family</fullName>
    </recommendedName>
</protein>
<gene>
    <name evidence="2" type="ORF">SAMN05661093_02242</name>
</gene>
<keyword evidence="1" id="KW-0732">Signal</keyword>
<reference evidence="2 3" key="1">
    <citation type="submission" date="2017-04" db="EMBL/GenBank/DDBJ databases">
        <authorList>
            <person name="Afonso C.L."/>
            <person name="Miller P.J."/>
            <person name="Scott M.A."/>
            <person name="Spackman E."/>
            <person name="Goraichik I."/>
            <person name="Dimitrov K.M."/>
            <person name="Suarez D.L."/>
            <person name="Swayne D.E."/>
        </authorList>
    </citation>
    <scope>NUCLEOTIDE SEQUENCE [LARGE SCALE GENOMIC DNA]</scope>
    <source>
        <strain evidence="2 3">DSM 43828</strain>
    </source>
</reference>
<dbReference type="AlphaFoldDB" id="A0A1Y5XC85"/>
<accession>A0A1Y5XC85</accession>
<evidence type="ECO:0000256" key="1">
    <source>
        <dbReference type="SAM" id="SignalP"/>
    </source>
</evidence>
<proteinExistence type="predicted"/>
<name>A0A1Y5XC85_KIBAR</name>
<dbReference type="EMBL" id="FWXV01000002">
    <property type="protein sequence ID" value="SMC85619.1"/>
    <property type="molecule type" value="Genomic_DNA"/>
</dbReference>
<dbReference type="Proteomes" id="UP000192674">
    <property type="component" value="Unassembled WGS sequence"/>
</dbReference>
<keyword evidence="3" id="KW-1185">Reference proteome</keyword>
<evidence type="ECO:0000313" key="3">
    <source>
        <dbReference type="Proteomes" id="UP000192674"/>
    </source>
</evidence>
<evidence type="ECO:0000313" key="2">
    <source>
        <dbReference type="EMBL" id="SMC85619.1"/>
    </source>
</evidence>
<dbReference type="OrthoDB" id="4310309at2"/>